<comment type="caution">
    <text evidence="2">The sequence shown here is derived from an EMBL/GenBank/DDBJ whole genome shotgun (WGS) entry which is preliminary data.</text>
</comment>
<sequence>MMVLSIALLLTLGNQPPKVPCQGERLALVPFDTLAVARPEARRMEDAVRRAVARTANTCLDPRQQTVEELQARGGQLAPCLDAACRTTQVKNFGAQWLVRGRVLGLGGERTVALVLVGPDGQERRSAFTLPKEEAGTENAAAQAFASLWEGRLPPAAQRVEKQRRGPWPKVLMGAGAVALAAGVGFGLAARSTENRLSEGNGGCTGEGEALRDCFADGLSKGKKQSRVANGLLGAGALLGAGGALFFVWELP</sequence>
<keyword evidence="1" id="KW-1133">Transmembrane helix</keyword>
<keyword evidence="1" id="KW-0812">Transmembrane</keyword>
<evidence type="ECO:0000313" key="3">
    <source>
        <dbReference type="Proteomes" id="UP001221838"/>
    </source>
</evidence>
<accession>A0ABT5DCR9</accession>
<feature type="transmembrane region" description="Helical" evidence="1">
    <location>
        <begin position="228"/>
        <end position="249"/>
    </location>
</feature>
<organism evidence="2 3">
    <name type="scientific">Stigmatella ashevillensis</name>
    <dbReference type="NCBI Taxonomy" id="2995309"/>
    <lineage>
        <taxon>Bacteria</taxon>
        <taxon>Pseudomonadati</taxon>
        <taxon>Myxococcota</taxon>
        <taxon>Myxococcia</taxon>
        <taxon>Myxococcales</taxon>
        <taxon>Cystobacterineae</taxon>
        <taxon>Archangiaceae</taxon>
        <taxon>Stigmatella</taxon>
    </lineage>
</organism>
<proteinExistence type="predicted"/>
<dbReference type="Proteomes" id="UP001221838">
    <property type="component" value="Unassembled WGS sequence"/>
</dbReference>
<name>A0ABT5DCR9_9BACT</name>
<dbReference type="EMBL" id="JAQNDM010000002">
    <property type="protein sequence ID" value="MDC0710132.1"/>
    <property type="molecule type" value="Genomic_DNA"/>
</dbReference>
<keyword evidence="3" id="KW-1185">Reference proteome</keyword>
<protein>
    <submittedName>
        <fullName evidence="2">Uncharacterized protein</fullName>
    </submittedName>
</protein>
<evidence type="ECO:0000256" key="1">
    <source>
        <dbReference type="SAM" id="Phobius"/>
    </source>
</evidence>
<evidence type="ECO:0000313" key="2">
    <source>
        <dbReference type="EMBL" id="MDC0710132.1"/>
    </source>
</evidence>
<reference evidence="2 3" key="1">
    <citation type="submission" date="2022-11" db="EMBL/GenBank/DDBJ databases">
        <title>Minimal conservation of predation-associated metabolite biosynthetic gene clusters underscores biosynthetic potential of Myxococcota including descriptions for ten novel species: Archangium lansinium sp. nov., Myxococcus landrumus sp. nov., Nannocystis bai.</title>
        <authorList>
            <person name="Ahearne A."/>
            <person name="Stevens C."/>
            <person name="Dowd S."/>
        </authorList>
    </citation>
    <scope>NUCLEOTIDE SEQUENCE [LARGE SCALE GENOMIC DNA]</scope>
    <source>
        <strain evidence="2 3">NCWAL01</strain>
    </source>
</reference>
<gene>
    <name evidence="2" type="ORF">POL68_16770</name>
</gene>
<dbReference type="RefSeq" id="WP_272139288.1">
    <property type="nucleotide sequence ID" value="NZ_JAQNDM010000002.1"/>
</dbReference>
<feature type="transmembrane region" description="Helical" evidence="1">
    <location>
        <begin position="171"/>
        <end position="190"/>
    </location>
</feature>
<keyword evidence="1" id="KW-0472">Membrane</keyword>